<dbReference type="EMBL" id="CAADJA010000002">
    <property type="protein sequence ID" value="VFS52048.1"/>
    <property type="molecule type" value="Genomic_DNA"/>
</dbReference>
<evidence type="ECO:0000313" key="1">
    <source>
        <dbReference type="EMBL" id="VFS52048.1"/>
    </source>
</evidence>
<sequence>MRTIAAELEFKAPEEPLIFIKASNTLTGHRQVSVRPDNVDYMHYESELVWSSVKPPVTLAGKMPWNTSVVIRYVTIMPSVIIWRTTIARICG</sequence>
<protein>
    <submittedName>
        <fullName evidence="1">Homoprotocatechuate catabolism bifunctional isomerase/decarboxylase</fullName>
    </submittedName>
</protein>
<organism evidence="1 2">
    <name type="scientific">Budvicia aquatica</name>
    <dbReference type="NCBI Taxonomy" id="82979"/>
    <lineage>
        <taxon>Bacteria</taxon>
        <taxon>Pseudomonadati</taxon>
        <taxon>Pseudomonadota</taxon>
        <taxon>Gammaproteobacteria</taxon>
        <taxon>Enterobacterales</taxon>
        <taxon>Budviciaceae</taxon>
        <taxon>Budvicia</taxon>
    </lineage>
</organism>
<dbReference type="InterPro" id="IPR036663">
    <property type="entry name" value="Fumarylacetoacetase_C_sf"/>
</dbReference>
<dbReference type="SUPFAM" id="SSF56529">
    <property type="entry name" value="FAH"/>
    <property type="match status" value="1"/>
</dbReference>
<keyword evidence="1" id="KW-0413">Isomerase</keyword>
<gene>
    <name evidence="1" type="primary">hpcE_2</name>
    <name evidence="1" type="ORF">NCTC12282_05636</name>
</gene>
<name>A0A484ZW65_9GAMM</name>
<proteinExistence type="predicted"/>
<accession>A0A484ZW65</accession>
<reference evidence="1 2" key="1">
    <citation type="submission" date="2019-03" db="EMBL/GenBank/DDBJ databases">
        <authorList>
            <consortium name="Pathogen Informatics"/>
        </authorList>
    </citation>
    <scope>NUCLEOTIDE SEQUENCE [LARGE SCALE GENOMIC DNA]</scope>
    <source>
        <strain evidence="1 2">NCTC12282</strain>
    </source>
</reference>
<dbReference type="Proteomes" id="UP000373449">
    <property type="component" value="Unassembled WGS sequence"/>
</dbReference>
<evidence type="ECO:0000313" key="2">
    <source>
        <dbReference type="Proteomes" id="UP000373449"/>
    </source>
</evidence>
<dbReference type="AlphaFoldDB" id="A0A484ZW65"/>
<dbReference type="Gene3D" id="3.90.850.10">
    <property type="entry name" value="Fumarylacetoacetase-like, C-terminal domain"/>
    <property type="match status" value="1"/>
</dbReference>
<dbReference type="GO" id="GO:0016853">
    <property type="term" value="F:isomerase activity"/>
    <property type="evidence" value="ECO:0007669"/>
    <property type="project" value="UniProtKB-KW"/>
</dbReference>